<dbReference type="AlphaFoldDB" id="A0A9W6Z9U7"/>
<evidence type="ECO:0000313" key="1">
    <source>
        <dbReference type="EMBL" id="GMH47437.1"/>
    </source>
</evidence>
<dbReference type="Proteomes" id="UP001165122">
    <property type="component" value="Unassembled WGS sequence"/>
</dbReference>
<dbReference type="Gene3D" id="3.80.10.10">
    <property type="entry name" value="Ribonuclease Inhibitor"/>
    <property type="match status" value="1"/>
</dbReference>
<sequence>MVGEFACKWATNLVVVDIPEGLESIDTQAFAGCRSLTAVSFPRTSCEELKSMTIPDSLHTLGDYVRCYNLVPSSNPSGWDNTASEIIAHLRSQQQQL</sequence>
<evidence type="ECO:0000313" key="2">
    <source>
        <dbReference type="Proteomes" id="UP001165122"/>
    </source>
</evidence>
<protein>
    <recommendedName>
        <fullName evidence="3">Leucine-rich repeat domain-containing protein</fullName>
    </recommendedName>
</protein>
<proteinExistence type="predicted"/>
<evidence type="ECO:0008006" key="3">
    <source>
        <dbReference type="Google" id="ProtNLM"/>
    </source>
</evidence>
<dbReference type="InterPro" id="IPR032675">
    <property type="entry name" value="LRR_dom_sf"/>
</dbReference>
<comment type="caution">
    <text evidence="1">The sequence shown here is derived from an EMBL/GenBank/DDBJ whole genome shotgun (WGS) entry which is preliminary data.</text>
</comment>
<name>A0A9W6Z9U7_9STRA</name>
<keyword evidence="2" id="KW-1185">Reference proteome</keyword>
<dbReference type="InterPro" id="IPR026906">
    <property type="entry name" value="LRR_5"/>
</dbReference>
<gene>
    <name evidence="1" type="ORF">TrLO_g2703</name>
</gene>
<dbReference type="EMBL" id="BRXW01000356">
    <property type="protein sequence ID" value="GMH47437.1"/>
    <property type="molecule type" value="Genomic_DNA"/>
</dbReference>
<organism evidence="1 2">
    <name type="scientific">Triparma laevis f. longispina</name>
    <dbReference type="NCBI Taxonomy" id="1714387"/>
    <lineage>
        <taxon>Eukaryota</taxon>
        <taxon>Sar</taxon>
        <taxon>Stramenopiles</taxon>
        <taxon>Ochrophyta</taxon>
        <taxon>Bolidophyceae</taxon>
        <taxon>Parmales</taxon>
        <taxon>Triparmaceae</taxon>
        <taxon>Triparma</taxon>
    </lineage>
</organism>
<reference evidence="2" key="1">
    <citation type="journal article" date="2023" name="Commun. Biol.">
        <title>Genome analysis of Parmales, the sister group of diatoms, reveals the evolutionary specialization of diatoms from phago-mixotrophs to photoautotrophs.</title>
        <authorList>
            <person name="Ban H."/>
            <person name="Sato S."/>
            <person name="Yoshikawa S."/>
            <person name="Yamada K."/>
            <person name="Nakamura Y."/>
            <person name="Ichinomiya M."/>
            <person name="Sato N."/>
            <person name="Blanc-Mathieu R."/>
            <person name="Endo H."/>
            <person name="Kuwata A."/>
            <person name="Ogata H."/>
        </authorList>
    </citation>
    <scope>NUCLEOTIDE SEQUENCE [LARGE SCALE GENOMIC DNA]</scope>
    <source>
        <strain evidence="2">NIES 3700</strain>
    </source>
</reference>
<accession>A0A9W6Z9U7</accession>
<dbReference type="Pfam" id="PF13306">
    <property type="entry name" value="LRR_5"/>
    <property type="match status" value="1"/>
</dbReference>